<feature type="transmembrane region" description="Helical" evidence="1">
    <location>
        <begin position="26"/>
        <end position="43"/>
    </location>
</feature>
<feature type="transmembrane region" description="Helical" evidence="1">
    <location>
        <begin position="145"/>
        <end position="166"/>
    </location>
</feature>
<keyword evidence="1" id="KW-1133">Transmembrane helix</keyword>
<keyword evidence="1" id="KW-0472">Membrane</keyword>
<dbReference type="Pfam" id="PF11911">
    <property type="entry name" value="DUF3429"/>
    <property type="match status" value="1"/>
</dbReference>
<dbReference type="OrthoDB" id="8591832at2"/>
<feature type="transmembrane region" description="Helical" evidence="1">
    <location>
        <begin position="93"/>
        <end position="121"/>
    </location>
</feature>
<evidence type="ECO:0000256" key="1">
    <source>
        <dbReference type="SAM" id="Phobius"/>
    </source>
</evidence>
<feature type="transmembrane region" description="Helical" evidence="1">
    <location>
        <begin position="55"/>
        <end position="73"/>
    </location>
</feature>
<dbReference type="InterPro" id="IPR021836">
    <property type="entry name" value="DUF3429"/>
</dbReference>
<evidence type="ECO:0000313" key="3">
    <source>
        <dbReference type="Proteomes" id="UP000307999"/>
    </source>
</evidence>
<keyword evidence="1" id="KW-0812">Transmembrane</keyword>
<reference evidence="2 3" key="1">
    <citation type="submission" date="2019-04" db="EMBL/GenBank/DDBJ databases">
        <title>Thalassotalea guangxiensis sp. nov., isolated from sediment of the coastal wetland.</title>
        <authorList>
            <person name="Zheng S."/>
            <person name="Zhang D."/>
        </authorList>
    </citation>
    <scope>NUCLEOTIDE SEQUENCE [LARGE SCALE GENOMIC DNA]</scope>
    <source>
        <strain evidence="2 3">ZS-4</strain>
    </source>
</reference>
<dbReference type="EMBL" id="SWDB01000010">
    <property type="protein sequence ID" value="TKB46034.1"/>
    <property type="molecule type" value="Genomic_DNA"/>
</dbReference>
<organism evidence="2 3">
    <name type="scientific">Thalassotalea mangrovi</name>
    <dbReference type="NCBI Taxonomy" id="2572245"/>
    <lineage>
        <taxon>Bacteria</taxon>
        <taxon>Pseudomonadati</taxon>
        <taxon>Pseudomonadota</taxon>
        <taxon>Gammaproteobacteria</taxon>
        <taxon>Alteromonadales</taxon>
        <taxon>Colwelliaceae</taxon>
        <taxon>Thalassotalea</taxon>
    </lineage>
</organism>
<gene>
    <name evidence="2" type="ORF">E8M12_05235</name>
</gene>
<sequence>MSNPYLEDFDKLIQVSEAAMPTYKRLGYAGLLPFLAGVSLYALDVRLFDLSGDTLFIGYSAVILSFLSGTLWANSLKNNGEAFYDRELIVSNVLSLIAFLSLLLQSPLIAITLLLISYLLIFRHEARLENYAEIYPDYFSMRRNLTWIVSLLHVLLAALILVPHLLQQGA</sequence>
<dbReference type="Proteomes" id="UP000307999">
    <property type="component" value="Unassembled WGS sequence"/>
</dbReference>
<proteinExistence type="predicted"/>
<keyword evidence="3" id="KW-1185">Reference proteome</keyword>
<accession>A0A4U1B682</accession>
<dbReference type="RefSeq" id="WP_136735042.1">
    <property type="nucleotide sequence ID" value="NZ_SWDB01000010.1"/>
</dbReference>
<comment type="caution">
    <text evidence="2">The sequence shown here is derived from an EMBL/GenBank/DDBJ whole genome shotgun (WGS) entry which is preliminary data.</text>
</comment>
<protein>
    <submittedName>
        <fullName evidence="2">DUF3429 domain-containing protein</fullName>
    </submittedName>
</protein>
<name>A0A4U1B682_9GAMM</name>
<evidence type="ECO:0000313" key="2">
    <source>
        <dbReference type="EMBL" id="TKB46034.1"/>
    </source>
</evidence>
<dbReference type="AlphaFoldDB" id="A0A4U1B682"/>